<dbReference type="Gene3D" id="3.30.70.3090">
    <property type="entry name" value="ORF SCO4226, nickel-binding ferredoxin-like monomer"/>
    <property type="match status" value="1"/>
</dbReference>
<gene>
    <name evidence="2" type="ORF">GHK62_23435</name>
</gene>
<dbReference type="CDD" id="cd07302">
    <property type="entry name" value="CHD"/>
    <property type="match status" value="1"/>
</dbReference>
<dbReference type="PANTHER" id="PTHR43081:SF1">
    <property type="entry name" value="ADENYLATE CYCLASE, TERMINAL-DIFFERENTIATION SPECIFIC"/>
    <property type="match status" value="1"/>
</dbReference>
<dbReference type="Pfam" id="PF00211">
    <property type="entry name" value="Guanylate_cyc"/>
    <property type="match status" value="1"/>
</dbReference>
<name>A0A6N7LK44_SINTE</name>
<dbReference type="InterPro" id="IPR025336">
    <property type="entry name" value="SCO4226-like"/>
</dbReference>
<reference evidence="2 3" key="1">
    <citation type="journal article" date="2013" name="Genome Biol.">
        <title>Comparative genomics of the core and accessory genomes of 48 Sinorhizobium strains comprising five genospecies.</title>
        <authorList>
            <person name="Sugawara M."/>
            <person name="Epstein B."/>
            <person name="Badgley B.D."/>
            <person name="Unno T."/>
            <person name="Xu L."/>
            <person name="Reese J."/>
            <person name="Gyaneshwar P."/>
            <person name="Denny R."/>
            <person name="Mudge J."/>
            <person name="Bharti A.K."/>
            <person name="Farmer A.D."/>
            <person name="May G.D."/>
            <person name="Woodward J.E."/>
            <person name="Medigue C."/>
            <person name="Vallenet D."/>
            <person name="Lajus A."/>
            <person name="Rouy Z."/>
            <person name="Martinez-Vaz B."/>
            <person name="Tiffin P."/>
            <person name="Young N.D."/>
            <person name="Sadowsky M.J."/>
        </authorList>
    </citation>
    <scope>NUCLEOTIDE SEQUENCE [LARGE SCALE GENOMIC DNA]</scope>
    <source>
        <strain evidence="2 3">USDA4894</strain>
    </source>
</reference>
<dbReference type="SMART" id="SM00044">
    <property type="entry name" value="CYCc"/>
    <property type="match status" value="1"/>
</dbReference>
<dbReference type="RefSeq" id="WP_153441444.1">
    <property type="nucleotide sequence ID" value="NZ_JACIGA010000004.1"/>
</dbReference>
<feature type="domain" description="Guanylate cyclase" evidence="1">
    <location>
        <begin position="110"/>
        <end position="223"/>
    </location>
</feature>
<accession>A0A6N7LK44</accession>
<dbReference type="OrthoDB" id="27092at2"/>
<dbReference type="GO" id="GO:0004016">
    <property type="term" value="F:adenylate cyclase activity"/>
    <property type="evidence" value="ECO:0007669"/>
    <property type="project" value="UniProtKB-ARBA"/>
</dbReference>
<dbReference type="GO" id="GO:0009190">
    <property type="term" value="P:cyclic nucleotide biosynthetic process"/>
    <property type="evidence" value="ECO:0007669"/>
    <property type="project" value="InterPro"/>
</dbReference>
<sequence length="275" mass="30107">MAIFMDRHDLKGYTAADVAEAHRKDLEIQDQYGVKFLTYWFDQQRGTTFCLIDAPGKETAQCVHREAHGHVAGEIVEVALSAVEAFLGRIQDPEPLAGDLQNNKDCGHRAIMFTDIVGSTEMTARLGDRMATELVRAHDSIVHRCLNEFGGREVKHTGDGIMASFASTKHAVDCAIAIHRDFRRYNSGNAEPIHIRIGIDSGEPVEDSNDLFGTTVQLAARLCSAAAADQTLVSENVYRELGSPDAFSAMKRRRLKGFSRPVAAFECAPAGSGSR</sequence>
<organism evidence="2 3">
    <name type="scientific">Sinorhizobium terangae</name>
    <dbReference type="NCBI Taxonomy" id="110322"/>
    <lineage>
        <taxon>Bacteria</taxon>
        <taxon>Pseudomonadati</taxon>
        <taxon>Pseudomonadota</taxon>
        <taxon>Alphaproteobacteria</taxon>
        <taxon>Hyphomicrobiales</taxon>
        <taxon>Rhizobiaceae</taxon>
        <taxon>Sinorhizobium/Ensifer group</taxon>
        <taxon>Sinorhizobium</taxon>
    </lineage>
</organism>
<keyword evidence="3" id="KW-1185">Reference proteome</keyword>
<dbReference type="GO" id="GO:0035556">
    <property type="term" value="P:intracellular signal transduction"/>
    <property type="evidence" value="ECO:0007669"/>
    <property type="project" value="InterPro"/>
</dbReference>
<dbReference type="Pfam" id="PF14026">
    <property type="entry name" value="SCO4226-like"/>
    <property type="match status" value="1"/>
</dbReference>
<dbReference type="InterPro" id="IPR042557">
    <property type="entry name" value="SCO4226"/>
</dbReference>
<proteinExistence type="predicted"/>
<dbReference type="SUPFAM" id="SSF55073">
    <property type="entry name" value="Nucleotide cyclase"/>
    <property type="match status" value="1"/>
</dbReference>
<dbReference type="InterPro" id="IPR029787">
    <property type="entry name" value="Nucleotide_cyclase"/>
</dbReference>
<dbReference type="InterPro" id="IPR001054">
    <property type="entry name" value="A/G_cyclase"/>
</dbReference>
<dbReference type="PANTHER" id="PTHR43081">
    <property type="entry name" value="ADENYLATE CYCLASE, TERMINAL-DIFFERENTIATION SPECIFIC-RELATED"/>
    <property type="match status" value="1"/>
</dbReference>
<dbReference type="Proteomes" id="UP000439983">
    <property type="component" value="Unassembled WGS sequence"/>
</dbReference>
<comment type="caution">
    <text evidence="2">The sequence shown here is derived from an EMBL/GenBank/DDBJ whole genome shotgun (WGS) entry which is preliminary data.</text>
</comment>
<protein>
    <submittedName>
        <fullName evidence="2">DUF4242 domain-containing protein</fullName>
    </submittedName>
</protein>
<dbReference type="PROSITE" id="PS50125">
    <property type="entry name" value="GUANYLATE_CYCLASE_2"/>
    <property type="match status" value="1"/>
</dbReference>
<dbReference type="Gene3D" id="3.30.70.1230">
    <property type="entry name" value="Nucleotide cyclase"/>
    <property type="match status" value="1"/>
</dbReference>
<dbReference type="AlphaFoldDB" id="A0A6N7LK44"/>
<dbReference type="InterPro" id="IPR050697">
    <property type="entry name" value="Adenylyl/Guanylyl_Cyclase_3/4"/>
</dbReference>
<evidence type="ECO:0000313" key="3">
    <source>
        <dbReference type="Proteomes" id="UP000439983"/>
    </source>
</evidence>
<dbReference type="EMBL" id="WITC01000099">
    <property type="protein sequence ID" value="MQX17588.1"/>
    <property type="molecule type" value="Genomic_DNA"/>
</dbReference>
<evidence type="ECO:0000313" key="2">
    <source>
        <dbReference type="EMBL" id="MQX17588.1"/>
    </source>
</evidence>
<evidence type="ECO:0000259" key="1">
    <source>
        <dbReference type="PROSITE" id="PS50125"/>
    </source>
</evidence>